<name>A0A1F8DS55_9BACT</name>
<comment type="caution">
    <text evidence="1">The sequence shown here is derived from an EMBL/GenBank/DDBJ whole genome shotgun (WGS) entry which is preliminary data.</text>
</comment>
<dbReference type="EMBL" id="MGIR01000002">
    <property type="protein sequence ID" value="OGM91463.1"/>
    <property type="molecule type" value="Genomic_DNA"/>
</dbReference>
<reference evidence="1 2" key="1">
    <citation type="journal article" date="2016" name="Nat. Commun.">
        <title>Thousands of microbial genomes shed light on interconnected biogeochemical processes in an aquifer system.</title>
        <authorList>
            <person name="Anantharaman K."/>
            <person name="Brown C.T."/>
            <person name="Hug L.A."/>
            <person name="Sharon I."/>
            <person name="Castelle C.J."/>
            <person name="Probst A.J."/>
            <person name="Thomas B.C."/>
            <person name="Singh A."/>
            <person name="Wilkins M.J."/>
            <person name="Karaoz U."/>
            <person name="Brodie E.L."/>
            <person name="Williams K.H."/>
            <person name="Hubbard S.S."/>
            <person name="Banfield J.F."/>
        </authorList>
    </citation>
    <scope>NUCLEOTIDE SEQUENCE [LARGE SCALE GENOMIC DNA]</scope>
</reference>
<gene>
    <name evidence="1" type="ORF">A3A20_02735</name>
</gene>
<accession>A0A1F8DS55</accession>
<proteinExistence type="predicted"/>
<protein>
    <submittedName>
        <fullName evidence="1">Uncharacterized protein</fullName>
    </submittedName>
</protein>
<dbReference type="STRING" id="1802557.A3A20_02735"/>
<dbReference type="Gene3D" id="2.60.40.10">
    <property type="entry name" value="Immunoglobulins"/>
    <property type="match status" value="1"/>
</dbReference>
<evidence type="ECO:0000313" key="1">
    <source>
        <dbReference type="EMBL" id="OGM91463.1"/>
    </source>
</evidence>
<sequence>MKRRIVAFIILAVAATSSGLIFRAGEPRPFSDNVTSIRGNEGVFYEALPSRQTTPIGGQAAQLAVKRTNLTQSFAETVTSEWINKNPLGPELIENQQWLNVPHPEDIVQNYLEKEIRKFNPEDFVPIINDSDIKITYEKNSAVFETYAESLQKIENVIQKTNINRDFAIDDAKKIEKASEAIIGILQTTEVPNVLINLHREQLRFVIFQKNLLGAMANYEQDPVQAILISRNVDFYSKLLDENFKKLEQEIEKLNTISFNDYSDDKKSLIVQLHLIKRAYAASPVPVFEVNTPGFIATTIASWAKDALRWAADKGWTISVEALKKRLLDMIVDQIVRWVQGGGEPKFITDWGGFMGDAFNIAFDEVTKQLGLGFVCSPFNLQVRLLLDRPPTFSQQITCRLDQVVGNINSFYGNFLNGGWVAYQELWQPQGNAFGLTLIGYDELMRRNTEERDAKRSEGIANQGFLSVKRCVAYDEDVTGNINCSQYETVTPGRAVGDATAQTIGAGIAWLVNARDLSAYIAAIGDAFINRLIREGVAGLSNVSTPSAPTGGYIPQGLSGSCAGLAGVALSACLDVTESTQNVQTQVDAKACETLEGNKFNECVIGFLTVVMTAPADNSIISGTSTISAAAGYAKGIERVEFYVNNILVATDFTAPYSINIDTESLSDGQYIIIARAFGLDGNSKQSDSITITVDNVVEQDFSGY</sequence>
<dbReference type="AlphaFoldDB" id="A0A1F8DS55"/>
<dbReference type="InterPro" id="IPR013783">
    <property type="entry name" value="Ig-like_fold"/>
</dbReference>
<organism evidence="1 2">
    <name type="scientific">Candidatus Wolfebacteria bacterium RIFCSPLOWO2_01_FULL_45_19</name>
    <dbReference type="NCBI Taxonomy" id="1802557"/>
    <lineage>
        <taxon>Bacteria</taxon>
        <taxon>Candidatus Wolfeibacteriota</taxon>
    </lineage>
</organism>
<dbReference type="Proteomes" id="UP000178946">
    <property type="component" value="Unassembled WGS sequence"/>
</dbReference>
<evidence type="ECO:0000313" key="2">
    <source>
        <dbReference type="Proteomes" id="UP000178946"/>
    </source>
</evidence>
<dbReference type="Pfam" id="PF17957">
    <property type="entry name" value="Big_7"/>
    <property type="match status" value="1"/>
</dbReference>